<sequence length="93" mass="10261">MKGGTLQINWHDTKPVLTLDFHPISGILATAGADYDIKVSFFSICIFSAPCMYMLVVVVVTTCLSTSIHFDCKFWIFLVIALDMFGFGTSSTI</sequence>
<name>A0A251V2S3_HELAN</name>
<keyword evidence="1" id="KW-0812">Transmembrane</keyword>
<evidence type="ECO:0000313" key="4">
    <source>
        <dbReference type="Proteomes" id="UP000215914"/>
    </source>
</evidence>
<dbReference type="Gramene" id="mRNA:HanXRQr2_Chr04g0173331">
    <property type="protein sequence ID" value="CDS:HanXRQr2_Chr04g0173331.1"/>
    <property type="gene ID" value="HanXRQr2_Chr04g0173331"/>
</dbReference>
<reference evidence="3" key="2">
    <citation type="submission" date="2017-02" db="EMBL/GenBank/DDBJ databases">
        <title>Sunflower complete genome.</title>
        <authorList>
            <person name="Langlade N."/>
            <person name="Munos S."/>
        </authorList>
    </citation>
    <scope>NUCLEOTIDE SEQUENCE [LARGE SCALE GENOMIC DNA]</scope>
    <source>
        <tissue evidence="3">Leaves</tissue>
    </source>
</reference>
<dbReference type="STRING" id="4232.A0A251V2S3"/>
<evidence type="ECO:0000313" key="2">
    <source>
        <dbReference type="EMBL" id="KAF5810754.1"/>
    </source>
</evidence>
<dbReference type="EMBL" id="CM007893">
    <property type="protein sequence ID" value="OTG28911.1"/>
    <property type="molecule type" value="Genomic_DNA"/>
</dbReference>
<dbReference type="Proteomes" id="UP000215914">
    <property type="component" value="Chromosome 4"/>
</dbReference>
<keyword evidence="4" id="KW-1185">Reference proteome</keyword>
<gene>
    <name evidence="3" type="ORF">HannXRQ_Chr04g0116501</name>
    <name evidence="2" type="ORF">HanXRQr2_Chr04g0173331</name>
</gene>
<dbReference type="EMBL" id="MNCJ02000319">
    <property type="protein sequence ID" value="KAF5810754.1"/>
    <property type="molecule type" value="Genomic_DNA"/>
</dbReference>
<proteinExistence type="predicted"/>
<reference evidence="2" key="3">
    <citation type="submission" date="2020-06" db="EMBL/GenBank/DDBJ databases">
        <title>Helianthus annuus Genome sequencing and assembly Release 2.</title>
        <authorList>
            <person name="Gouzy J."/>
            <person name="Langlade N."/>
            <person name="Munos S."/>
        </authorList>
    </citation>
    <scope>NUCLEOTIDE SEQUENCE</scope>
    <source>
        <tissue evidence="2">Leaves</tissue>
    </source>
</reference>
<feature type="transmembrane region" description="Helical" evidence="1">
    <location>
        <begin position="41"/>
        <end position="62"/>
    </location>
</feature>
<dbReference type="InParanoid" id="A0A251V2S3"/>
<dbReference type="AlphaFoldDB" id="A0A251V2S3"/>
<keyword evidence="1" id="KW-0472">Membrane</keyword>
<evidence type="ECO:0000256" key="1">
    <source>
        <dbReference type="SAM" id="Phobius"/>
    </source>
</evidence>
<accession>A0A251V2S3</accession>
<reference evidence="2 4" key="1">
    <citation type="journal article" date="2017" name="Nature">
        <title>The sunflower genome provides insights into oil metabolism, flowering and Asterid evolution.</title>
        <authorList>
            <person name="Badouin H."/>
            <person name="Gouzy J."/>
            <person name="Grassa C.J."/>
            <person name="Murat F."/>
            <person name="Staton S.E."/>
            <person name="Cottret L."/>
            <person name="Lelandais-Briere C."/>
            <person name="Owens G.L."/>
            <person name="Carrere S."/>
            <person name="Mayjonade B."/>
            <person name="Legrand L."/>
            <person name="Gill N."/>
            <person name="Kane N.C."/>
            <person name="Bowers J.E."/>
            <person name="Hubner S."/>
            <person name="Bellec A."/>
            <person name="Berard A."/>
            <person name="Berges H."/>
            <person name="Blanchet N."/>
            <person name="Boniface M.C."/>
            <person name="Brunel D."/>
            <person name="Catrice O."/>
            <person name="Chaidir N."/>
            <person name="Claudel C."/>
            <person name="Donnadieu C."/>
            <person name="Faraut T."/>
            <person name="Fievet G."/>
            <person name="Helmstetter N."/>
            <person name="King M."/>
            <person name="Knapp S.J."/>
            <person name="Lai Z."/>
            <person name="Le Paslier M.C."/>
            <person name="Lippi Y."/>
            <person name="Lorenzon L."/>
            <person name="Mandel J.R."/>
            <person name="Marage G."/>
            <person name="Marchand G."/>
            <person name="Marquand E."/>
            <person name="Bret-Mestries E."/>
            <person name="Morien E."/>
            <person name="Nambeesan S."/>
            <person name="Nguyen T."/>
            <person name="Pegot-Espagnet P."/>
            <person name="Pouilly N."/>
            <person name="Raftis F."/>
            <person name="Sallet E."/>
            <person name="Schiex T."/>
            <person name="Thomas J."/>
            <person name="Vandecasteele C."/>
            <person name="Vares D."/>
            <person name="Vear F."/>
            <person name="Vautrin S."/>
            <person name="Crespi M."/>
            <person name="Mangin B."/>
            <person name="Burke J.M."/>
            <person name="Salse J."/>
            <person name="Munos S."/>
            <person name="Vincourt P."/>
            <person name="Rieseberg L.H."/>
            <person name="Langlade N.B."/>
        </authorList>
    </citation>
    <scope>NUCLEOTIDE SEQUENCE [LARGE SCALE GENOMIC DNA]</scope>
    <source>
        <strain evidence="4">cv. SF193</strain>
        <tissue evidence="2">Leaves</tissue>
    </source>
</reference>
<evidence type="ECO:0000313" key="3">
    <source>
        <dbReference type="EMBL" id="OTG28911.1"/>
    </source>
</evidence>
<protein>
    <submittedName>
        <fullName evidence="2">Transcription factor WD40-like family</fullName>
    </submittedName>
</protein>
<feature type="transmembrane region" description="Helical" evidence="1">
    <location>
        <begin position="74"/>
        <end position="92"/>
    </location>
</feature>
<organism evidence="3 4">
    <name type="scientific">Helianthus annuus</name>
    <name type="common">Common sunflower</name>
    <dbReference type="NCBI Taxonomy" id="4232"/>
    <lineage>
        <taxon>Eukaryota</taxon>
        <taxon>Viridiplantae</taxon>
        <taxon>Streptophyta</taxon>
        <taxon>Embryophyta</taxon>
        <taxon>Tracheophyta</taxon>
        <taxon>Spermatophyta</taxon>
        <taxon>Magnoliopsida</taxon>
        <taxon>eudicotyledons</taxon>
        <taxon>Gunneridae</taxon>
        <taxon>Pentapetalae</taxon>
        <taxon>asterids</taxon>
        <taxon>campanulids</taxon>
        <taxon>Asterales</taxon>
        <taxon>Asteraceae</taxon>
        <taxon>Asteroideae</taxon>
        <taxon>Heliantheae alliance</taxon>
        <taxon>Heliantheae</taxon>
        <taxon>Helianthus</taxon>
    </lineage>
</organism>
<keyword evidence="1" id="KW-1133">Transmembrane helix</keyword>